<dbReference type="AlphaFoldDB" id="A0A1I5BB85"/>
<keyword evidence="3" id="KW-1185">Reference proteome</keyword>
<protein>
    <submittedName>
        <fullName evidence="2">Uncharacterized protein</fullName>
    </submittedName>
</protein>
<reference evidence="3" key="1">
    <citation type="submission" date="2016-10" db="EMBL/GenBank/DDBJ databases">
        <authorList>
            <person name="Varghese N."/>
            <person name="Submissions S."/>
        </authorList>
    </citation>
    <scope>NUCLEOTIDE SEQUENCE [LARGE SCALE GENOMIC DNA]</scope>
    <source>
        <strain evidence="3">DS-12</strain>
    </source>
</reference>
<feature type="signal peptide" evidence="1">
    <location>
        <begin position="1"/>
        <end position="21"/>
    </location>
</feature>
<dbReference type="Proteomes" id="UP000199036">
    <property type="component" value="Unassembled WGS sequence"/>
</dbReference>
<evidence type="ECO:0000256" key="1">
    <source>
        <dbReference type="SAM" id="SignalP"/>
    </source>
</evidence>
<feature type="chain" id="PRO_5011728048" evidence="1">
    <location>
        <begin position="22"/>
        <end position="183"/>
    </location>
</feature>
<proteinExistence type="predicted"/>
<evidence type="ECO:0000313" key="2">
    <source>
        <dbReference type="EMBL" id="SFN71973.1"/>
    </source>
</evidence>
<name>A0A1I5BB85_9FLAO</name>
<dbReference type="PROSITE" id="PS51257">
    <property type="entry name" value="PROKAR_LIPOPROTEIN"/>
    <property type="match status" value="1"/>
</dbReference>
<gene>
    <name evidence="2" type="ORF">SAMN05421741_109138</name>
</gene>
<dbReference type="STRING" id="913024.SAMN05421741_109138"/>
<dbReference type="EMBL" id="FOVI01000009">
    <property type="protein sequence ID" value="SFN71973.1"/>
    <property type="molecule type" value="Genomic_DNA"/>
</dbReference>
<evidence type="ECO:0000313" key="3">
    <source>
        <dbReference type="Proteomes" id="UP000199036"/>
    </source>
</evidence>
<accession>A0A1I5BB85</accession>
<sequence length="183" mass="21364">MKNYYLILLAFCFFVSSCVQMRGIGDDYKYLTPYEKTLIEPFKKENSLKMSRVYKTNATTLLDALKEYPKAFVYVYTVGCTGDACKPLTVYEEYAKKNGYKVFFVLTSYMDLDIALLEPRNTPLFVIDSKYYGNKLFRAYVNDFKNELKGRDRKVKGEYEGGLLFYENGVYQKSHFYLPATTN</sequence>
<organism evidence="2 3">
    <name type="scientific">Paenimyroides ummariense</name>
    <dbReference type="NCBI Taxonomy" id="913024"/>
    <lineage>
        <taxon>Bacteria</taxon>
        <taxon>Pseudomonadati</taxon>
        <taxon>Bacteroidota</taxon>
        <taxon>Flavobacteriia</taxon>
        <taxon>Flavobacteriales</taxon>
        <taxon>Flavobacteriaceae</taxon>
        <taxon>Paenimyroides</taxon>
    </lineage>
</organism>
<dbReference type="OrthoDB" id="1361638at2"/>
<dbReference type="RefSeq" id="WP_143095613.1">
    <property type="nucleotide sequence ID" value="NZ_FOVI01000009.1"/>
</dbReference>
<keyword evidence="1" id="KW-0732">Signal</keyword>